<gene>
    <name evidence="2" type="ORF">EC844_11513</name>
</gene>
<evidence type="ECO:0000313" key="3">
    <source>
        <dbReference type="Proteomes" id="UP000294963"/>
    </source>
</evidence>
<reference evidence="2 3" key="1">
    <citation type="submission" date="2019-03" db="EMBL/GenBank/DDBJ databases">
        <title>Genomic analyses of the natural microbiome of Caenorhabditis elegans.</title>
        <authorList>
            <person name="Samuel B."/>
        </authorList>
    </citation>
    <scope>NUCLEOTIDE SEQUENCE [LARGE SCALE GENOMIC DNA]</scope>
    <source>
        <strain evidence="2 3">JUb89</strain>
    </source>
</reference>
<sequence length="156" mass="17667">MMKISHMLYTALLLIPSLSQAQDQIKPIILGKTYNSFHAQVDKFGKAAKVIAGSEDECNGGDFPDDWHYPSFTIRADGLIKEVLMQGGNGVMFYGKKLDANSTEAVFLQQFKGKYQRDDESKHRYHASNAEDELSSIQFYFKHGKLEKYTLSLDDC</sequence>
<organism evidence="2 3">
    <name type="scientific">Acinetobacter calcoaceticus</name>
    <dbReference type="NCBI Taxonomy" id="471"/>
    <lineage>
        <taxon>Bacteria</taxon>
        <taxon>Pseudomonadati</taxon>
        <taxon>Pseudomonadota</taxon>
        <taxon>Gammaproteobacteria</taxon>
        <taxon>Moraxellales</taxon>
        <taxon>Moraxellaceae</taxon>
        <taxon>Acinetobacter</taxon>
        <taxon>Acinetobacter calcoaceticus/baumannii complex</taxon>
    </lineage>
</organism>
<evidence type="ECO:0000256" key="1">
    <source>
        <dbReference type="SAM" id="SignalP"/>
    </source>
</evidence>
<evidence type="ECO:0000313" key="2">
    <source>
        <dbReference type="EMBL" id="TCM65176.1"/>
    </source>
</evidence>
<dbReference type="OrthoDB" id="6692054at2"/>
<keyword evidence="1" id="KW-0732">Signal</keyword>
<dbReference type="Proteomes" id="UP000294963">
    <property type="component" value="Unassembled WGS sequence"/>
</dbReference>
<proteinExistence type="predicted"/>
<accession>A0A4R1XNG2</accession>
<feature type="signal peptide" evidence="1">
    <location>
        <begin position="1"/>
        <end position="21"/>
    </location>
</feature>
<comment type="caution">
    <text evidence="2">The sequence shown here is derived from an EMBL/GenBank/DDBJ whole genome shotgun (WGS) entry which is preliminary data.</text>
</comment>
<protein>
    <submittedName>
        <fullName evidence="2">Uncharacterized protein</fullName>
    </submittedName>
</protein>
<keyword evidence="3" id="KW-1185">Reference proteome</keyword>
<name>A0A4R1XNG2_ACICA</name>
<dbReference type="AlphaFoldDB" id="A0A4R1XNG2"/>
<dbReference type="EMBL" id="SLVJ01000015">
    <property type="protein sequence ID" value="TCM65176.1"/>
    <property type="molecule type" value="Genomic_DNA"/>
</dbReference>
<feature type="chain" id="PRO_5020895817" evidence="1">
    <location>
        <begin position="22"/>
        <end position="156"/>
    </location>
</feature>